<dbReference type="Proteomes" id="UP000243333">
    <property type="component" value="Unassembled WGS sequence"/>
</dbReference>
<evidence type="ECO:0000256" key="1">
    <source>
        <dbReference type="ARBA" id="ARBA00008720"/>
    </source>
</evidence>
<accession>A0A1G7NTF8</accession>
<evidence type="ECO:0000256" key="3">
    <source>
        <dbReference type="HAMAP-Rule" id="MF_00245"/>
    </source>
</evidence>
<evidence type="ECO:0000313" key="5">
    <source>
        <dbReference type="Proteomes" id="UP000243333"/>
    </source>
</evidence>
<dbReference type="STRING" id="1123285.SAMN05660235_02704"/>
<comment type="function">
    <text evidence="2 3">Might take part in the signal recognition particle (SRP) pathway. This is inferred from the conservation of its genetic proximity to ftsY/ffh. May be a regulatory protein.</text>
</comment>
<dbReference type="InterPro" id="IPR036388">
    <property type="entry name" value="WH-like_DNA-bd_sf"/>
</dbReference>
<dbReference type="EMBL" id="FNBU01000028">
    <property type="protein sequence ID" value="SDF77314.1"/>
    <property type="molecule type" value="Genomic_DNA"/>
</dbReference>
<dbReference type="Pfam" id="PF04297">
    <property type="entry name" value="UPF0122"/>
    <property type="match status" value="1"/>
</dbReference>
<dbReference type="SUPFAM" id="SSF88659">
    <property type="entry name" value="Sigma3 and sigma4 domains of RNA polymerase sigma factors"/>
    <property type="match status" value="1"/>
</dbReference>
<evidence type="ECO:0000256" key="2">
    <source>
        <dbReference type="ARBA" id="ARBA00024764"/>
    </source>
</evidence>
<dbReference type="OrthoDB" id="6392at2"/>
<dbReference type="NCBIfam" id="NF045758">
    <property type="entry name" value="YlxM"/>
    <property type="match status" value="1"/>
</dbReference>
<dbReference type="PANTHER" id="PTHR40083:SF1">
    <property type="entry name" value="UPF0122 PROTEIN YLXM"/>
    <property type="match status" value="1"/>
</dbReference>
<dbReference type="InterPro" id="IPR013324">
    <property type="entry name" value="RNA_pol_sigma_r3/r4-like"/>
</dbReference>
<keyword evidence="5" id="KW-1185">Reference proteome</keyword>
<protein>
    <recommendedName>
        <fullName evidence="3">UPF0122 protein SAMN05660235_02704</fullName>
    </recommendedName>
</protein>
<proteinExistence type="inferred from homology"/>
<dbReference type="PANTHER" id="PTHR40083">
    <property type="entry name" value="UPF0122 PROTEIN CBO2450/CLC_2298"/>
    <property type="match status" value="1"/>
</dbReference>
<dbReference type="AlphaFoldDB" id="A0A1G7NTF8"/>
<organism evidence="4 5">
    <name type="scientific">Sporolituus thermophilus DSM 23256</name>
    <dbReference type="NCBI Taxonomy" id="1123285"/>
    <lineage>
        <taxon>Bacteria</taxon>
        <taxon>Bacillati</taxon>
        <taxon>Bacillota</taxon>
        <taxon>Negativicutes</taxon>
        <taxon>Selenomonadales</taxon>
        <taxon>Sporomusaceae</taxon>
        <taxon>Sporolituus</taxon>
    </lineage>
</organism>
<gene>
    <name evidence="4" type="ORF">SAMN05660235_02704</name>
</gene>
<name>A0A1G7NTF8_9FIRM</name>
<comment type="similarity">
    <text evidence="1 3">Belongs to the UPF0122 family.</text>
</comment>
<dbReference type="Gene3D" id="1.10.10.10">
    <property type="entry name" value="Winged helix-like DNA-binding domain superfamily/Winged helix DNA-binding domain"/>
    <property type="match status" value="1"/>
</dbReference>
<dbReference type="InterPro" id="IPR007394">
    <property type="entry name" value="UPF0122"/>
</dbReference>
<sequence length="115" mass="13730">MLDKVLRIGVLYDYYGALLTDRQKECLEMHYFQDYSLSEIAEEFNVSRQAVHDILRRTELILEEFETKLRLVERRQTEQKQIRQAYELLNGLPSEVLQQPQVSKALEILERLLET</sequence>
<dbReference type="RefSeq" id="WP_093691722.1">
    <property type="nucleotide sequence ID" value="NZ_FNBU01000028.1"/>
</dbReference>
<reference evidence="5" key="1">
    <citation type="submission" date="2016-10" db="EMBL/GenBank/DDBJ databases">
        <authorList>
            <person name="Varghese N."/>
            <person name="Submissions S."/>
        </authorList>
    </citation>
    <scope>NUCLEOTIDE SEQUENCE [LARGE SCALE GENOMIC DNA]</scope>
    <source>
        <strain evidence="5">DSM 23256</strain>
    </source>
</reference>
<evidence type="ECO:0000313" key="4">
    <source>
        <dbReference type="EMBL" id="SDF77314.1"/>
    </source>
</evidence>
<dbReference type="HAMAP" id="MF_00245">
    <property type="entry name" value="UPF0122"/>
    <property type="match status" value="1"/>
</dbReference>
<dbReference type="InterPro" id="IPR054831">
    <property type="entry name" value="UPF0122_fam_protein"/>
</dbReference>